<gene>
    <name evidence="1" type="ORF">BV25DRAFT_1824029</name>
</gene>
<accession>A0ACB8T406</accession>
<organism evidence="1 2">
    <name type="scientific">Artomyces pyxidatus</name>
    <dbReference type="NCBI Taxonomy" id="48021"/>
    <lineage>
        <taxon>Eukaryota</taxon>
        <taxon>Fungi</taxon>
        <taxon>Dikarya</taxon>
        <taxon>Basidiomycota</taxon>
        <taxon>Agaricomycotina</taxon>
        <taxon>Agaricomycetes</taxon>
        <taxon>Russulales</taxon>
        <taxon>Auriscalpiaceae</taxon>
        <taxon>Artomyces</taxon>
    </lineage>
</organism>
<keyword evidence="2" id="KW-1185">Reference proteome</keyword>
<sequence>MSHVCRQSAARPGLLLGFFGHPTWTTQTKMDGWKSGSTYPRAAGDLFDLPPDGTRPGMTNAPRRVTTSGY</sequence>
<proteinExistence type="predicted"/>
<protein>
    <submittedName>
        <fullName evidence="1">Uncharacterized protein</fullName>
    </submittedName>
</protein>
<name>A0ACB8T406_9AGAM</name>
<reference evidence="1" key="1">
    <citation type="submission" date="2021-03" db="EMBL/GenBank/DDBJ databases">
        <authorList>
            <consortium name="DOE Joint Genome Institute"/>
            <person name="Ahrendt S."/>
            <person name="Looney B.P."/>
            <person name="Miyauchi S."/>
            <person name="Morin E."/>
            <person name="Drula E."/>
            <person name="Courty P.E."/>
            <person name="Chicoki N."/>
            <person name="Fauchery L."/>
            <person name="Kohler A."/>
            <person name="Kuo A."/>
            <person name="Labutti K."/>
            <person name="Pangilinan J."/>
            <person name="Lipzen A."/>
            <person name="Riley R."/>
            <person name="Andreopoulos W."/>
            <person name="He G."/>
            <person name="Johnson J."/>
            <person name="Barry K.W."/>
            <person name="Grigoriev I.V."/>
            <person name="Nagy L."/>
            <person name="Hibbett D."/>
            <person name="Henrissat B."/>
            <person name="Matheny P.B."/>
            <person name="Labbe J."/>
            <person name="Martin F."/>
        </authorList>
    </citation>
    <scope>NUCLEOTIDE SEQUENCE</scope>
    <source>
        <strain evidence="1">HHB10654</strain>
    </source>
</reference>
<evidence type="ECO:0000313" key="1">
    <source>
        <dbReference type="EMBL" id="KAI0063493.1"/>
    </source>
</evidence>
<dbReference type="Proteomes" id="UP000814140">
    <property type="component" value="Unassembled WGS sequence"/>
</dbReference>
<dbReference type="EMBL" id="MU277202">
    <property type="protein sequence ID" value="KAI0063493.1"/>
    <property type="molecule type" value="Genomic_DNA"/>
</dbReference>
<reference evidence="1" key="2">
    <citation type="journal article" date="2022" name="New Phytol.">
        <title>Evolutionary transition to the ectomycorrhizal habit in the genomes of a hyperdiverse lineage of mushroom-forming fungi.</title>
        <authorList>
            <person name="Looney B."/>
            <person name="Miyauchi S."/>
            <person name="Morin E."/>
            <person name="Drula E."/>
            <person name="Courty P.E."/>
            <person name="Kohler A."/>
            <person name="Kuo A."/>
            <person name="LaButti K."/>
            <person name="Pangilinan J."/>
            <person name="Lipzen A."/>
            <person name="Riley R."/>
            <person name="Andreopoulos W."/>
            <person name="He G."/>
            <person name="Johnson J."/>
            <person name="Nolan M."/>
            <person name="Tritt A."/>
            <person name="Barry K.W."/>
            <person name="Grigoriev I.V."/>
            <person name="Nagy L.G."/>
            <person name="Hibbett D."/>
            <person name="Henrissat B."/>
            <person name="Matheny P.B."/>
            <person name="Labbe J."/>
            <person name="Martin F.M."/>
        </authorList>
    </citation>
    <scope>NUCLEOTIDE SEQUENCE</scope>
    <source>
        <strain evidence="1">HHB10654</strain>
    </source>
</reference>
<evidence type="ECO:0000313" key="2">
    <source>
        <dbReference type="Proteomes" id="UP000814140"/>
    </source>
</evidence>
<comment type="caution">
    <text evidence="1">The sequence shown here is derived from an EMBL/GenBank/DDBJ whole genome shotgun (WGS) entry which is preliminary data.</text>
</comment>